<dbReference type="GO" id="GO:0030246">
    <property type="term" value="F:carbohydrate binding"/>
    <property type="evidence" value="ECO:0007669"/>
    <property type="project" value="InterPro"/>
</dbReference>
<dbReference type="GO" id="GO:0004553">
    <property type="term" value="F:hydrolase activity, hydrolyzing O-glycosyl compounds"/>
    <property type="evidence" value="ECO:0007669"/>
    <property type="project" value="InterPro"/>
</dbReference>
<accession>A0A1G8B6P9</accession>
<dbReference type="EMBL" id="FNBN01000010">
    <property type="protein sequence ID" value="SDH28848.1"/>
    <property type="molecule type" value="Genomic_DNA"/>
</dbReference>
<dbReference type="Pfam" id="PF06452">
    <property type="entry name" value="CBM9_1"/>
    <property type="match status" value="1"/>
</dbReference>
<dbReference type="InterPro" id="IPR010502">
    <property type="entry name" value="Carb-bd_dom_fam9"/>
</dbReference>
<dbReference type="GO" id="GO:0016052">
    <property type="term" value="P:carbohydrate catabolic process"/>
    <property type="evidence" value="ECO:0007669"/>
    <property type="project" value="InterPro"/>
</dbReference>
<name>A0A1G8B6P9_CHIFI</name>
<sequence length="197" mass="22540">MQRCSFSPKPVSRLAGDIKACNIIHTDFNIAITNVRNYCDAREHFTLDKPTKVQVTCNGEMLIGTTNGKRDVFELYLDLTGERKMTYNSAYNKFFYFSEVDGSSEHTKVAFDSISPTRYNIEIFLPASLLGQPLKKGRRLGFDCALSDNDNGFEQEKQVAWHSSNSDIWLDPRLWGILMLAKIRNPEIIYNPKRSDI</sequence>
<gene>
    <name evidence="2" type="ORF">SAMN04488121_110162</name>
</gene>
<dbReference type="OrthoDB" id="9793489at2"/>
<evidence type="ECO:0000313" key="3">
    <source>
        <dbReference type="Proteomes" id="UP000199045"/>
    </source>
</evidence>
<evidence type="ECO:0000313" key="2">
    <source>
        <dbReference type="EMBL" id="SDH28848.1"/>
    </source>
</evidence>
<organism evidence="2 3">
    <name type="scientific">Chitinophaga filiformis</name>
    <name type="common">Myxococcus filiformis</name>
    <name type="synonym">Flexibacter filiformis</name>
    <dbReference type="NCBI Taxonomy" id="104663"/>
    <lineage>
        <taxon>Bacteria</taxon>
        <taxon>Pseudomonadati</taxon>
        <taxon>Bacteroidota</taxon>
        <taxon>Chitinophagia</taxon>
        <taxon>Chitinophagales</taxon>
        <taxon>Chitinophagaceae</taxon>
        <taxon>Chitinophaga</taxon>
    </lineage>
</organism>
<proteinExistence type="predicted"/>
<protein>
    <submittedName>
        <fullName evidence="2">Carbohydrate family 9 binding domain-like</fullName>
    </submittedName>
</protein>
<feature type="domain" description="Carbohydrate-binding" evidence="1">
    <location>
        <begin position="69"/>
        <end position="181"/>
    </location>
</feature>
<dbReference type="SUPFAM" id="SSF49344">
    <property type="entry name" value="CBD9-like"/>
    <property type="match status" value="1"/>
</dbReference>
<dbReference type="Proteomes" id="UP000199045">
    <property type="component" value="Unassembled WGS sequence"/>
</dbReference>
<evidence type="ECO:0000259" key="1">
    <source>
        <dbReference type="Pfam" id="PF06452"/>
    </source>
</evidence>
<dbReference type="Gene3D" id="2.60.40.1190">
    <property type="match status" value="1"/>
</dbReference>
<dbReference type="AlphaFoldDB" id="A0A1G8B6P9"/>
<dbReference type="STRING" id="104663.SAMN04488121_110162"/>
<reference evidence="2 3" key="1">
    <citation type="submission" date="2016-10" db="EMBL/GenBank/DDBJ databases">
        <authorList>
            <person name="de Groot N.N."/>
        </authorList>
    </citation>
    <scope>NUCLEOTIDE SEQUENCE [LARGE SCALE GENOMIC DNA]</scope>
    <source>
        <strain evidence="2 3">DSM 527</strain>
    </source>
</reference>